<dbReference type="AlphaFoldDB" id="A0AAW0F9Q7"/>
<protein>
    <submittedName>
        <fullName evidence="2">Uncharacterized protein</fullName>
    </submittedName>
</protein>
<dbReference type="Proteomes" id="UP001385951">
    <property type="component" value="Unassembled WGS sequence"/>
</dbReference>
<keyword evidence="3" id="KW-1185">Reference proteome</keyword>
<reference evidence="2 3" key="1">
    <citation type="submission" date="2022-09" db="EMBL/GenBank/DDBJ databases">
        <authorList>
            <person name="Palmer J.M."/>
        </authorList>
    </citation>
    <scope>NUCLEOTIDE SEQUENCE [LARGE SCALE GENOMIC DNA]</scope>
    <source>
        <strain evidence="2 3">DSM 7382</strain>
    </source>
</reference>
<keyword evidence="1" id="KW-1133">Transmembrane helix</keyword>
<evidence type="ECO:0000313" key="3">
    <source>
        <dbReference type="Proteomes" id="UP001385951"/>
    </source>
</evidence>
<dbReference type="EMBL" id="JASBNA010000106">
    <property type="protein sequence ID" value="KAK7676731.1"/>
    <property type="molecule type" value="Genomic_DNA"/>
</dbReference>
<evidence type="ECO:0000313" key="2">
    <source>
        <dbReference type="EMBL" id="KAK7676731.1"/>
    </source>
</evidence>
<accession>A0AAW0F9Q7</accession>
<name>A0AAW0F9Q7_9APHY</name>
<comment type="caution">
    <text evidence="2">The sequence shown here is derived from an EMBL/GenBank/DDBJ whole genome shotgun (WGS) entry which is preliminary data.</text>
</comment>
<evidence type="ECO:0000256" key="1">
    <source>
        <dbReference type="SAM" id="Phobius"/>
    </source>
</evidence>
<keyword evidence="1" id="KW-0812">Transmembrane</keyword>
<gene>
    <name evidence="2" type="ORF">QCA50_020307</name>
</gene>
<feature type="transmembrane region" description="Helical" evidence="1">
    <location>
        <begin position="12"/>
        <end position="31"/>
    </location>
</feature>
<organism evidence="2 3">
    <name type="scientific">Cerrena zonata</name>
    <dbReference type="NCBI Taxonomy" id="2478898"/>
    <lineage>
        <taxon>Eukaryota</taxon>
        <taxon>Fungi</taxon>
        <taxon>Dikarya</taxon>
        <taxon>Basidiomycota</taxon>
        <taxon>Agaricomycotina</taxon>
        <taxon>Agaricomycetes</taxon>
        <taxon>Polyporales</taxon>
        <taxon>Cerrenaceae</taxon>
        <taxon>Cerrena</taxon>
    </lineage>
</organism>
<sequence length="94" mass="10662">MLTSPKSGFSRKGVGVVSVIGMGFYPAWLSLSELESVILLDLNLQQFYNTPHRIGTTIFYSGNSRDHYFFNRKSKYQAVHSKQLIGFPPLLSFE</sequence>
<keyword evidence="1" id="KW-0472">Membrane</keyword>
<proteinExistence type="predicted"/>